<dbReference type="Proteomes" id="UP000663891">
    <property type="component" value="Unassembled WGS sequence"/>
</dbReference>
<organism evidence="1 4">
    <name type="scientific">Adineta steineri</name>
    <dbReference type="NCBI Taxonomy" id="433720"/>
    <lineage>
        <taxon>Eukaryota</taxon>
        <taxon>Metazoa</taxon>
        <taxon>Spiralia</taxon>
        <taxon>Gnathifera</taxon>
        <taxon>Rotifera</taxon>
        <taxon>Eurotatoria</taxon>
        <taxon>Bdelloidea</taxon>
        <taxon>Adinetida</taxon>
        <taxon>Adinetidae</taxon>
        <taxon>Adineta</taxon>
    </lineage>
</organism>
<reference evidence="1" key="1">
    <citation type="submission" date="2021-02" db="EMBL/GenBank/DDBJ databases">
        <authorList>
            <person name="Nowell W R."/>
        </authorList>
    </citation>
    <scope>NUCLEOTIDE SEQUENCE</scope>
</reference>
<dbReference type="OrthoDB" id="10063191at2759"/>
<evidence type="ECO:0000313" key="3">
    <source>
        <dbReference type="EMBL" id="CAF3986530.1"/>
    </source>
</evidence>
<protein>
    <submittedName>
        <fullName evidence="1">Uncharacterized protein</fullName>
    </submittedName>
</protein>
<accession>A0A813YWE7</accession>
<gene>
    <name evidence="2" type="ORF">IZO911_LOCUS14815</name>
    <name evidence="3" type="ORF">OKA104_LOCUS28968</name>
    <name evidence="1" type="ORF">VCS650_LOCUS8763</name>
</gene>
<evidence type="ECO:0000313" key="4">
    <source>
        <dbReference type="Proteomes" id="UP000663891"/>
    </source>
</evidence>
<evidence type="ECO:0000313" key="1">
    <source>
        <dbReference type="EMBL" id="CAF0890769.1"/>
    </source>
</evidence>
<name>A0A813YWE7_9BILA</name>
<evidence type="ECO:0000313" key="2">
    <source>
        <dbReference type="EMBL" id="CAF0947789.1"/>
    </source>
</evidence>
<sequence>MGSGCTRICSKKKVAPAPIMGGAVMNLEVKPKETPNGCCFLYTGASTSDNKHTCPILAVHTWDKSMQNMRKEIGGIHIMGTQNNTRNTVMLDNVNENVERKVGVNQDIEMLPIEDILSIKISTEVKKAVEQEQRVVIQQAPRDELTCGQKFKNALCCRGPVAQAPQHRIDRTEKRNATRTITVTIERIHYSLIDTPSHLRAVSERRREQFYDENLRKRTIKFHYLCNEIFDENEYTMHLRQCEDLARLVMQLKAMSNDYPDEAKLQKIVQQNYIQHYGQTLDREIQNLQGTPDVAAVTIYGNHQQ</sequence>
<dbReference type="Proteomes" id="UP000663881">
    <property type="component" value="Unassembled WGS sequence"/>
</dbReference>
<comment type="caution">
    <text evidence="1">The sequence shown here is derived from an EMBL/GenBank/DDBJ whole genome shotgun (WGS) entry which is preliminary data.</text>
</comment>
<dbReference type="EMBL" id="CAJOAY010002881">
    <property type="protein sequence ID" value="CAF3986530.1"/>
    <property type="molecule type" value="Genomic_DNA"/>
</dbReference>
<dbReference type="AlphaFoldDB" id="A0A813YWE7"/>
<dbReference type="EMBL" id="CAJNON010000059">
    <property type="protein sequence ID" value="CAF0890769.1"/>
    <property type="molecule type" value="Genomic_DNA"/>
</dbReference>
<proteinExistence type="predicted"/>
<dbReference type="EMBL" id="CAJNOE010000125">
    <property type="protein sequence ID" value="CAF0947789.1"/>
    <property type="molecule type" value="Genomic_DNA"/>
</dbReference>
<dbReference type="Proteomes" id="UP000663860">
    <property type="component" value="Unassembled WGS sequence"/>
</dbReference>